<dbReference type="InterPro" id="IPR000873">
    <property type="entry name" value="AMP-dep_synth/lig_dom"/>
</dbReference>
<dbReference type="EMBL" id="SMAJ01000005">
    <property type="protein sequence ID" value="TCT08554.1"/>
    <property type="molecule type" value="Genomic_DNA"/>
</dbReference>
<evidence type="ECO:0000313" key="7">
    <source>
        <dbReference type="Proteomes" id="UP000295525"/>
    </source>
</evidence>
<keyword evidence="4" id="KW-0067">ATP-binding</keyword>
<protein>
    <submittedName>
        <fullName evidence="6">Acetyl-CoA synthetase</fullName>
    </submittedName>
</protein>
<dbReference type="GO" id="GO:0005524">
    <property type="term" value="F:ATP binding"/>
    <property type="evidence" value="ECO:0007669"/>
    <property type="project" value="UniProtKB-KW"/>
</dbReference>
<dbReference type="GO" id="GO:0004321">
    <property type="term" value="F:fatty-acyl-CoA synthase activity"/>
    <property type="evidence" value="ECO:0007669"/>
    <property type="project" value="TreeGrafter"/>
</dbReference>
<evidence type="ECO:0000313" key="6">
    <source>
        <dbReference type="EMBL" id="TCT08554.1"/>
    </source>
</evidence>
<gene>
    <name evidence="6" type="ORF">EDC26_105105</name>
</gene>
<dbReference type="GO" id="GO:0006637">
    <property type="term" value="P:acyl-CoA metabolic process"/>
    <property type="evidence" value="ECO:0007669"/>
    <property type="project" value="TreeGrafter"/>
</dbReference>
<keyword evidence="3" id="KW-0547">Nucleotide-binding</keyword>
<evidence type="ECO:0000256" key="3">
    <source>
        <dbReference type="ARBA" id="ARBA00022741"/>
    </source>
</evidence>
<name>A0A4R3M5A5_9BURK</name>
<reference evidence="6 7" key="1">
    <citation type="submission" date="2019-03" db="EMBL/GenBank/DDBJ databases">
        <title>Genomic Encyclopedia of Type Strains, Phase IV (KMG-IV): sequencing the most valuable type-strain genomes for metagenomic binning, comparative biology and taxonomic classification.</title>
        <authorList>
            <person name="Goeker M."/>
        </authorList>
    </citation>
    <scope>NUCLEOTIDE SEQUENCE [LARGE SCALE GENOMIC DNA]</scope>
    <source>
        <strain evidence="6 7">DSM 24591</strain>
    </source>
</reference>
<keyword evidence="7" id="KW-1185">Reference proteome</keyword>
<organism evidence="6 7">
    <name type="scientific">Paralcaligenes ureilyticus</name>
    <dbReference type="NCBI Taxonomy" id="627131"/>
    <lineage>
        <taxon>Bacteria</taxon>
        <taxon>Pseudomonadati</taxon>
        <taxon>Pseudomonadota</taxon>
        <taxon>Betaproteobacteria</taxon>
        <taxon>Burkholderiales</taxon>
        <taxon>Alcaligenaceae</taxon>
        <taxon>Paralcaligenes</taxon>
    </lineage>
</organism>
<sequence length="447" mass="49067">MNDQYPELYPSYHWFVPSQFNIAQACVHRWAENPHEGRRIAIYFEDEAGQREVWTYARLAENASQLANGLTRMGVARGDRVAVVMAQRPEAAAAYMAIFSVGAIATPMPAQLGVDGLSKRLRDAEARVAIVDGAGGPDLIQAQMRCPALTQIIGLGFQHDNIIPWRTLLARQPASFKISPTQSSAPALLLYTSEAGQNPKGALLSHSALIGNLPGFVASQNWFPQKSDQFWSPVEWTRTDGLMGALLPTLYFGHSIVATLGRFSAIRAFELLERYRVTNAVLPPATIKAMMNEVTNPRDQYQLALRAVASTGETLDQAATNWCINALGVTPNEVFGQAEMHSLIGNSAQKWPVKVGSMGRPYPGHRVAVLDAQGKRCAAGQTGEIALNRYDMHGHLDPVLFLGYWRNDLATRAKFVDDWCLSGDRATVDKDGYFWHANTGATTNTNP</sequence>
<evidence type="ECO:0000256" key="2">
    <source>
        <dbReference type="ARBA" id="ARBA00022598"/>
    </source>
</evidence>
<dbReference type="PANTHER" id="PTHR43605">
    <property type="entry name" value="ACYL-COENZYME A SYNTHETASE"/>
    <property type="match status" value="1"/>
</dbReference>
<comment type="caution">
    <text evidence="6">The sequence shown here is derived from an EMBL/GenBank/DDBJ whole genome shotgun (WGS) entry which is preliminary data.</text>
</comment>
<dbReference type="SUPFAM" id="SSF56801">
    <property type="entry name" value="Acetyl-CoA synthetase-like"/>
    <property type="match status" value="1"/>
</dbReference>
<dbReference type="InterPro" id="IPR042099">
    <property type="entry name" value="ANL_N_sf"/>
</dbReference>
<dbReference type="Pfam" id="PF00501">
    <property type="entry name" value="AMP-binding"/>
    <property type="match status" value="1"/>
</dbReference>
<dbReference type="PANTHER" id="PTHR43605:SF10">
    <property type="entry name" value="ACYL-COA SYNTHETASE MEDIUM CHAIN FAMILY MEMBER 3"/>
    <property type="match status" value="1"/>
</dbReference>
<evidence type="ECO:0000256" key="4">
    <source>
        <dbReference type="ARBA" id="ARBA00022840"/>
    </source>
</evidence>
<dbReference type="Gene3D" id="3.40.50.12780">
    <property type="entry name" value="N-terminal domain of ligase-like"/>
    <property type="match status" value="1"/>
</dbReference>
<proteinExistence type="inferred from homology"/>
<feature type="domain" description="AMP-dependent synthetase/ligase" evidence="5">
    <location>
        <begin position="37"/>
        <end position="388"/>
    </location>
</feature>
<accession>A0A4R3M5A5</accession>
<dbReference type="AlphaFoldDB" id="A0A4R3M5A5"/>
<comment type="similarity">
    <text evidence="1">Belongs to the ATP-dependent AMP-binding enzyme family.</text>
</comment>
<dbReference type="OrthoDB" id="9766486at2"/>
<evidence type="ECO:0000259" key="5">
    <source>
        <dbReference type="Pfam" id="PF00501"/>
    </source>
</evidence>
<dbReference type="GO" id="GO:0015645">
    <property type="term" value="F:fatty acid ligase activity"/>
    <property type="evidence" value="ECO:0007669"/>
    <property type="project" value="TreeGrafter"/>
</dbReference>
<evidence type="ECO:0000256" key="1">
    <source>
        <dbReference type="ARBA" id="ARBA00006432"/>
    </source>
</evidence>
<keyword evidence="2" id="KW-0436">Ligase</keyword>
<dbReference type="GO" id="GO:0006633">
    <property type="term" value="P:fatty acid biosynthetic process"/>
    <property type="evidence" value="ECO:0007669"/>
    <property type="project" value="TreeGrafter"/>
</dbReference>
<dbReference type="InterPro" id="IPR051087">
    <property type="entry name" value="Mitochondrial_ACSM"/>
</dbReference>
<dbReference type="Proteomes" id="UP000295525">
    <property type="component" value="Unassembled WGS sequence"/>
</dbReference>